<keyword evidence="9" id="KW-0694">RNA-binding</keyword>
<dbReference type="PANTHER" id="PTHR37984">
    <property type="entry name" value="PROTEIN CBG26694"/>
    <property type="match status" value="1"/>
</dbReference>
<dbReference type="Ensembl" id="ENSXETT00000116654">
    <property type="protein sequence ID" value="ENSXETP00000102417"/>
    <property type="gene ID" value="ENSXETG00000044111"/>
</dbReference>
<evidence type="ECO:0000256" key="13">
    <source>
        <dbReference type="PROSITE-ProRule" id="PRU00047"/>
    </source>
</evidence>
<dbReference type="FunCoup" id="A0A803J3L3">
    <property type="interactions" value="67"/>
</dbReference>
<dbReference type="PROSITE" id="PS00141">
    <property type="entry name" value="ASP_PROTEASE"/>
    <property type="match status" value="1"/>
</dbReference>
<evidence type="ECO:0000256" key="10">
    <source>
        <dbReference type="ARBA" id="ARBA00022908"/>
    </source>
</evidence>
<evidence type="ECO:0000256" key="14">
    <source>
        <dbReference type="SAM" id="MobiDB-lite"/>
    </source>
</evidence>
<dbReference type="SUPFAM" id="SSF53098">
    <property type="entry name" value="Ribonuclease H-like"/>
    <property type="match status" value="1"/>
</dbReference>
<keyword evidence="4" id="KW-0548">Nucleotidyltransferase</keyword>
<evidence type="ECO:0000256" key="6">
    <source>
        <dbReference type="ARBA" id="ARBA00022759"/>
    </source>
</evidence>
<dbReference type="PROSITE" id="PS50878">
    <property type="entry name" value="RT_POL"/>
    <property type="match status" value="1"/>
</dbReference>
<dbReference type="Pfam" id="PF14893">
    <property type="entry name" value="PNMA"/>
    <property type="match status" value="1"/>
</dbReference>
<dbReference type="InterPro" id="IPR050951">
    <property type="entry name" value="Retrovirus_Pol_polyprotein"/>
</dbReference>
<dbReference type="FunFam" id="3.30.70.270:FF:000062">
    <property type="entry name" value="Uncharacterized protein"/>
    <property type="match status" value="1"/>
</dbReference>
<evidence type="ECO:0000256" key="5">
    <source>
        <dbReference type="ARBA" id="ARBA00022722"/>
    </source>
</evidence>
<dbReference type="InterPro" id="IPR041577">
    <property type="entry name" value="RT_RNaseH_2"/>
</dbReference>
<feature type="domain" description="Peptidase A2" evidence="16">
    <location>
        <begin position="287"/>
        <end position="326"/>
    </location>
</feature>
<dbReference type="Gene3D" id="3.10.10.10">
    <property type="entry name" value="HIV Type 1 Reverse Transcriptase, subunit A, domain 1"/>
    <property type="match status" value="1"/>
</dbReference>
<proteinExistence type="inferred from homology"/>
<dbReference type="Gene3D" id="3.30.70.270">
    <property type="match status" value="2"/>
</dbReference>
<keyword evidence="11" id="KW-0695">RNA-directed DNA polymerase</keyword>
<dbReference type="CDD" id="cd00303">
    <property type="entry name" value="retropepsin_like"/>
    <property type="match status" value="1"/>
</dbReference>
<evidence type="ECO:0000259" key="16">
    <source>
        <dbReference type="PROSITE" id="PS50175"/>
    </source>
</evidence>
<evidence type="ECO:0000259" key="18">
    <source>
        <dbReference type="PROSITE" id="PS50994"/>
    </source>
</evidence>
<dbReference type="Gene3D" id="1.10.340.70">
    <property type="match status" value="1"/>
</dbReference>
<evidence type="ECO:0000256" key="3">
    <source>
        <dbReference type="ARBA" id="ARBA00022679"/>
    </source>
</evidence>
<sequence>MAPVPEGEQEFEEWQEAAIQMIEECPCSEREKKIRLTENLLPPASRVVKMFCKAHPDASVRDCLRALEDVYGTCDNPHTWLHMFQSLKQREGEDISAFIKRLEDALWKLVSKNIITIAEVNEKRRNQLMYGMLGGHPVATELRIMYRHGSPPALSELMSKVKEQEAELRYLSHSAKAEEGSTSSPRKSIKGESMGQLGKKEGFSPKSPKYKAHNYVGPSARSECYCCGQTGHRVHQCPLPANQPDIHSNVGQLPKKRRRLVKNSWPRSLPGIGRRCIFSLLVNGVPATALFDTGSQLTIIYRPFYQQYLSHVPLQPVGLVPVYGVGENPVYMDGCLEVQLHIPGLVGDSEPPLKVIAYVSPLTAGKNSAPVIVGSNVKAVEEAFIKFLQPREGTPLTALPITPELQEICQTFAPESPGGCVGNPWRPVEIPPGGEQSLQVYVEIVPATSGSFFLLETDPQEAIRQGWEVIPERKDYRYKCPRTDVVTVRNITSHSVVIPAWHTVAHCYPVECLDSFPAQLGKPDTQLKFNLKDSDDSPEHQQMLEKKLAKYSDVFSVDDMDVGCAKHAEHNIRLKDHTPFRERSRRIPPRDLDDVRDYLKKMKEQNIIVESRSPYASPIVIVRKKNGSVRLCVDYRTLNRRTIPDQYTLPRIDEALDALHGSAWFSVMDLRSGYYQIPMSVEDQEKTAFICPLGFYQFTRMPQGISGAPATFQRLMEKVLGDLTPRQCIVYLDDIIVFGSTVEEHDSRLFNVLERLREEGLKLSLDKCKFTRKSVRFVGHVVSAEGIATDPEKVAAVLTWPNPTNLTELRSFLGFCGYYRRFVEGYSKIAYPLNELLKGSDSKDCHATTIPFHDKWTPACEDAFQTLKKKLTEAPVLAYADPKRPYVLHVDASYEGLGGILHQEYPAGLKPVAYVSRSLSSSERNYPVHKLEFLALKWAITERLHDYLYGVQFEVRTDNNPLTYILTTAKLDATGHRWLAALSNYQFSLKYKPGPRNVGADALSRRPGLPPQLEEEEWEEFPGPAVSAHCATAAVQGECIAFSELRAVDSLGGGADSVPAMYCYPTVLGVPENSQVRARDMIRLQKRDPVIRHVREAVSRGDSKYMRGAIPKDSTFFLKEWNKLEILNGILYRVHLFHDHPGRRQLVLPQAYRRAVLRSLHDQHGHLGVEKTYGLVQDRFFWPRMREEVADYCRRCVPCLQRKTLPTRAAPMEHLKSTGPLDLVCMDFLCIDSDSSGVGNVLVVTDHYTRYAQAYPTKDQKAVTVAKVLWEKFLVHYGLPNRIHSDQGRDFESRLIKELLSLLNIDKSRTTPYHPEGDALPERFNRTLLDMLGTLSVTAKQSWSRHVGAMVHAYNCTRHDSTGFSPYFLMFGREARLPIDLQLGVSTDGVGQQEHYQYVARLRESLKEAYRLAEGNTAKINAGNKRRFDSRVRYRELLPGDKVLLRNLGQTAKHKLADRWRKDLYEVVGKLPNIPVYQVRGPDGKVKAWHRNHLLPVPQVPSVDEEGDAASSGEEVPTNGRGEQVTDEDWFTVPADDSGQLPVRASGGGLPQRGGLNVNSPSYQPSDIGDIASASEVANSSSTPVDSGPGLCQPVAEEVRRGDRIRRPPPVFTYDTLGRPCYAVPCHPNPPYALASLIDAHARLVNMMPLYY</sequence>
<dbReference type="InParanoid" id="A0A803J3L3"/>
<dbReference type="GO" id="GO:0006508">
    <property type="term" value="P:proteolysis"/>
    <property type="evidence" value="ECO:0007669"/>
    <property type="project" value="InterPro"/>
</dbReference>
<dbReference type="GO" id="GO:0003723">
    <property type="term" value="F:RNA binding"/>
    <property type="evidence" value="ECO:0007669"/>
    <property type="project" value="UniProtKB-KW"/>
</dbReference>
<evidence type="ECO:0000313" key="19">
    <source>
        <dbReference type="Ensembl" id="ENSXETP00000102417"/>
    </source>
</evidence>
<keyword evidence="6" id="KW-0255">Endonuclease</keyword>
<evidence type="ECO:0000256" key="7">
    <source>
        <dbReference type="ARBA" id="ARBA00022801"/>
    </source>
</evidence>
<dbReference type="PROSITE" id="PS50175">
    <property type="entry name" value="ASP_PROT_RETROV"/>
    <property type="match status" value="1"/>
</dbReference>
<keyword evidence="13" id="KW-0479">Metal-binding</keyword>
<dbReference type="Gene3D" id="3.30.420.10">
    <property type="entry name" value="Ribonuclease H-like superfamily/Ribonuclease H"/>
    <property type="match status" value="1"/>
</dbReference>
<keyword evidence="3" id="KW-0808">Transferase</keyword>
<dbReference type="SUPFAM" id="SSF50630">
    <property type="entry name" value="Acid proteases"/>
    <property type="match status" value="1"/>
</dbReference>
<dbReference type="InterPro" id="IPR001969">
    <property type="entry name" value="Aspartic_peptidase_AS"/>
</dbReference>
<keyword evidence="10" id="KW-0229">DNA integration</keyword>
<keyword evidence="7" id="KW-0378">Hydrolase</keyword>
<dbReference type="FunFam" id="1.10.340.70:FF:000001">
    <property type="entry name" value="Retrovirus-related Pol polyprotein from transposon gypsy-like Protein"/>
    <property type="match status" value="1"/>
</dbReference>
<dbReference type="InterPro" id="IPR048270">
    <property type="entry name" value="PNMA_C"/>
</dbReference>
<reference evidence="19" key="1">
    <citation type="journal article" date="2010" name="Science">
        <title>The genome of the Western clawed frog Xenopus tropicalis.</title>
        <authorList>
            <person name="Hellsten U."/>
            <person name="Harland R.M."/>
            <person name="Gilchrist M.J."/>
            <person name="Hendrix D."/>
            <person name="Jurka J."/>
            <person name="Kapitonov V."/>
            <person name="Ovcharenko I."/>
            <person name="Putnam N.H."/>
            <person name="Shu S."/>
            <person name="Taher L."/>
            <person name="Blitz I.L."/>
            <person name="Blumberg B."/>
            <person name="Dichmann D.S."/>
            <person name="Dubchak I."/>
            <person name="Amaya E."/>
            <person name="Detter J.C."/>
            <person name="Fletcher R."/>
            <person name="Gerhard D.S."/>
            <person name="Goodstein D."/>
            <person name="Graves T."/>
            <person name="Grigoriev I.V."/>
            <person name="Grimwood J."/>
            <person name="Kawashima T."/>
            <person name="Lindquist E."/>
            <person name="Lucas S.M."/>
            <person name="Mead P.E."/>
            <person name="Mitros T."/>
            <person name="Ogino H."/>
            <person name="Ohta Y."/>
            <person name="Poliakov A.V."/>
            <person name="Pollet N."/>
            <person name="Robert J."/>
            <person name="Salamov A."/>
            <person name="Sater A.K."/>
            <person name="Schmutz J."/>
            <person name="Terry A."/>
            <person name="Vize P.D."/>
            <person name="Warren W.C."/>
            <person name="Wells D."/>
            <person name="Wills A."/>
            <person name="Wilson R.K."/>
            <person name="Zimmerman L.B."/>
            <person name="Zorn A.M."/>
            <person name="Grainger R."/>
            <person name="Grammer T."/>
            <person name="Khokha M.K."/>
            <person name="Richardson P.M."/>
            <person name="Rokhsar D.S."/>
        </authorList>
    </citation>
    <scope>NUCLEOTIDE SEQUENCE [LARGE SCALE GENOMIC DNA]</scope>
    <source>
        <strain evidence="19">Nigerian</strain>
    </source>
</reference>
<dbReference type="FunFam" id="3.30.420.10:FF:000269">
    <property type="entry name" value="Uncharacterized protein"/>
    <property type="match status" value="1"/>
</dbReference>
<dbReference type="GO" id="GO:0003964">
    <property type="term" value="F:RNA-directed DNA polymerase activity"/>
    <property type="evidence" value="ECO:0007669"/>
    <property type="project" value="UniProtKB-KW"/>
</dbReference>
<dbReference type="InterPro" id="IPR001584">
    <property type="entry name" value="Integrase_cat-core"/>
</dbReference>
<feature type="domain" description="Integrase catalytic" evidence="18">
    <location>
        <begin position="1216"/>
        <end position="1374"/>
    </location>
</feature>
<feature type="region of interest" description="Disordered" evidence="14">
    <location>
        <begin position="172"/>
        <end position="211"/>
    </location>
</feature>
<dbReference type="FunFam" id="3.10.10.10:FF:000004">
    <property type="entry name" value="Uncharacterized protein"/>
    <property type="match status" value="1"/>
</dbReference>
<name>A0A803J3L3_XENTR</name>
<dbReference type="Gene3D" id="3.10.20.370">
    <property type="match status" value="1"/>
</dbReference>
<dbReference type="Pfam" id="PF00665">
    <property type="entry name" value="rve"/>
    <property type="match status" value="1"/>
</dbReference>
<evidence type="ECO:0000256" key="4">
    <source>
        <dbReference type="ARBA" id="ARBA00022695"/>
    </source>
</evidence>
<dbReference type="InterPro" id="IPR021109">
    <property type="entry name" value="Peptidase_aspartic_dom_sf"/>
</dbReference>
<dbReference type="GO" id="GO:0015074">
    <property type="term" value="P:DNA integration"/>
    <property type="evidence" value="ECO:0007669"/>
    <property type="project" value="UniProtKB-KW"/>
</dbReference>
<dbReference type="InterPro" id="IPR000477">
    <property type="entry name" value="RT_dom"/>
</dbReference>
<dbReference type="SUPFAM" id="SSF56672">
    <property type="entry name" value="DNA/RNA polymerases"/>
    <property type="match status" value="1"/>
</dbReference>
<keyword evidence="8" id="KW-0460">Magnesium</keyword>
<dbReference type="InterPro" id="IPR012337">
    <property type="entry name" value="RNaseH-like_sf"/>
</dbReference>
<dbReference type="GO" id="GO:0004190">
    <property type="term" value="F:aspartic-type endopeptidase activity"/>
    <property type="evidence" value="ECO:0007669"/>
    <property type="project" value="InterPro"/>
</dbReference>
<dbReference type="GeneTree" id="ENSGT01100000263500"/>
<dbReference type="InterPro" id="IPR001878">
    <property type="entry name" value="Znf_CCHC"/>
</dbReference>
<dbReference type="InterPro" id="IPR041588">
    <property type="entry name" value="Integrase_H2C2"/>
</dbReference>
<dbReference type="FunFam" id="3.10.20.370:FF:000001">
    <property type="entry name" value="Retrovirus-related Pol polyprotein from transposon 17.6-like protein"/>
    <property type="match status" value="1"/>
</dbReference>
<organism evidence="19">
    <name type="scientific">Xenopus tropicalis</name>
    <name type="common">Western clawed frog</name>
    <name type="synonym">Silurana tropicalis</name>
    <dbReference type="NCBI Taxonomy" id="8364"/>
    <lineage>
        <taxon>Eukaryota</taxon>
        <taxon>Metazoa</taxon>
        <taxon>Chordata</taxon>
        <taxon>Craniata</taxon>
        <taxon>Vertebrata</taxon>
        <taxon>Euteleostomi</taxon>
        <taxon>Amphibia</taxon>
        <taxon>Batrachia</taxon>
        <taxon>Anura</taxon>
        <taxon>Pipoidea</taxon>
        <taxon>Pipidae</taxon>
        <taxon>Xenopodinae</taxon>
        <taxon>Xenopus</taxon>
        <taxon>Silurana</taxon>
    </lineage>
</organism>
<feature type="domain" description="CCHC-type" evidence="15">
    <location>
        <begin position="224"/>
        <end position="238"/>
    </location>
</feature>
<dbReference type="CDD" id="cd09274">
    <property type="entry name" value="RNase_HI_RT_Ty3"/>
    <property type="match status" value="1"/>
</dbReference>
<dbReference type="Pfam" id="PF17919">
    <property type="entry name" value="RT_RNaseH_2"/>
    <property type="match status" value="1"/>
</dbReference>
<reference evidence="19" key="2">
    <citation type="submission" date="2021-03" db="UniProtKB">
        <authorList>
            <consortium name="Ensembl"/>
        </authorList>
    </citation>
    <scope>IDENTIFICATION</scope>
</reference>
<dbReference type="PROSITE" id="PS50158">
    <property type="entry name" value="ZF_CCHC"/>
    <property type="match status" value="1"/>
</dbReference>
<dbReference type="Pfam" id="PF17921">
    <property type="entry name" value="Integrase_H2C2"/>
    <property type="match status" value="1"/>
</dbReference>
<dbReference type="PANTHER" id="PTHR37984:SF15">
    <property type="entry name" value="INTEGRASE CATALYTIC DOMAIN-CONTAINING PROTEIN"/>
    <property type="match status" value="1"/>
</dbReference>
<keyword evidence="13" id="KW-0863">Zinc-finger</keyword>
<feature type="region of interest" description="Disordered" evidence="14">
    <location>
        <begin position="1498"/>
        <end position="1557"/>
    </location>
</feature>
<dbReference type="GO" id="GO:0008270">
    <property type="term" value="F:zinc ion binding"/>
    <property type="evidence" value="ECO:0007669"/>
    <property type="project" value="UniProtKB-KW"/>
</dbReference>
<protein>
    <recommendedName>
        <fullName evidence="12">Gypsy retrotransposon integrase-like protein 1</fullName>
        <ecNumber evidence="2">3.1.26.4</ecNumber>
    </recommendedName>
</protein>
<evidence type="ECO:0000256" key="8">
    <source>
        <dbReference type="ARBA" id="ARBA00022842"/>
    </source>
</evidence>
<accession>A0A803J3L3</accession>
<evidence type="ECO:0000256" key="1">
    <source>
        <dbReference type="ARBA" id="ARBA00010879"/>
    </source>
</evidence>
<dbReference type="PROSITE" id="PS50994">
    <property type="entry name" value="INTEGRASE"/>
    <property type="match status" value="1"/>
</dbReference>
<dbReference type="EC" id="3.1.26.4" evidence="2"/>
<feature type="domain" description="Reverse transcriptase" evidence="17">
    <location>
        <begin position="603"/>
        <end position="782"/>
    </location>
</feature>
<keyword evidence="5" id="KW-0540">Nuclease</keyword>
<dbReference type="CDD" id="cd01647">
    <property type="entry name" value="RT_LTR"/>
    <property type="match status" value="1"/>
</dbReference>
<evidence type="ECO:0000259" key="15">
    <source>
        <dbReference type="PROSITE" id="PS50158"/>
    </source>
</evidence>
<dbReference type="GO" id="GO:0004523">
    <property type="term" value="F:RNA-DNA hybrid ribonuclease activity"/>
    <property type="evidence" value="ECO:0007669"/>
    <property type="project" value="UniProtKB-EC"/>
</dbReference>
<dbReference type="InterPro" id="IPR036397">
    <property type="entry name" value="RNaseH_sf"/>
</dbReference>
<evidence type="ECO:0000259" key="17">
    <source>
        <dbReference type="PROSITE" id="PS50878"/>
    </source>
</evidence>
<evidence type="ECO:0000256" key="11">
    <source>
        <dbReference type="ARBA" id="ARBA00022918"/>
    </source>
</evidence>
<dbReference type="InterPro" id="IPR043502">
    <property type="entry name" value="DNA/RNA_pol_sf"/>
</dbReference>
<evidence type="ECO:0000256" key="2">
    <source>
        <dbReference type="ARBA" id="ARBA00012180"/>
    </source>
</evidence>
<evidence type="ECO:0000256" key="12">
    <source>
        <dbReference type="ARBA" id="ARBA00039658"/>
    </source>
</evidence>
<comment type="similarity">
    <text evidence="1">Belongs to the beta type-B retroviral polymerase family. HERV class-II K(HML-2) pol subfamily.</text>
</comment>
<dbReference type="InterPro" id="IPR043128">
    <property type="entry name" value="Rev_trsase/Diguanyl_cyclase"/>
</dbReference>
<keyword evidence="13" id="KW-0862">Zinc</keyword>
<evidence type="ECO:0000256" key="9">
    <source>
        <dbReference type="ARBA" id="ARBA00022884"/>
    </source>
</evidence>
<dbReference type="Pfam" id="PF00078">
    <property type="entry name" value="RVT_1"/>
    <property type="match status" value="1"/>
</dbReference>
<dbReference type="InterPro" id="IPR001995">
    <property type="entry name" value="Peptidase_A2_cat"/>
</dbReference>